<dbReference type="Proteomes" id="UP000887458">
    <property type="component" value="Unassembled WGS sequence"/>
</dbReference>
<protein>
    <submittedName>
        <fullName evidence="1">Uncharacterized protein</fullName>
    </submittedName>
</protein>
<proteinExistence type="predicted"/>
<gene>
    <name evidence="1" type="ORF">DERP_003238</name>
</gene>
<name>A0ABQ8JJN9_DERPT</name>
<sequence>MENRICLDYYQGGCNYSGYHCSFHRSVVCCDRTVFCIKCPSLATAITLCTTNTMETIDVNLIEKSLAKLYITPQTRIWDLVPGIDVLYDEILTVYVPTIFNQEINIFKLSIFEITSKFFTVVWSYPEYRRIIDFTDFDIRIKIFLDNLIIFAILMRNELKKPKDQRNMYAMTIMLALEMECSARASVITTCCNQTFITETIDAVRLEKSLANLNITRRTRIIDLVPGIDSFYVEIMTIYVPTFFNQEINIFKLTIADIAAKYFTVLWAYPGYRKIIDFTDFDKRIKIFIDNLTSFVISMREESKKPKEKRIVFAMTIMLALETESSSPESAIEEPEPEMKTNAATIMDTIDVVRIENSLANLNITRSTRITDLVPGIDTHLDEIMTIYVPSFFKQEFNIFKLSVYEITTKFFTILWSYPEYRQIIDFTDFDKRIKIFIDNLKMFVISIREELKKPQDKRTMHAVTIMLALETEDTLLSTAIKAFNNIIS</sequence>
<reference evidence="1 2" key="1">
    <citation type="journal article" date="2018" name="J. Allergy Clin. Immunol.">
        <title>High-quality assembly of Dermatophagoides pteronyssinus genome and transcriptome reveals a wide range of novel allergens.</title>
        <authorList>
            <person name="Liu X.Y."/>
            <person name="Yang K.Y."/>
            <person name="Wang M.Q."/>
            <person name="Kwok J.S."/>
            <person name="Zeng X."/>
            <person name="Yang Z."/>
            <person name="Xiao X.J."/>
            <person name="Lau C.P."/>
            <person name="Li Y."/>
            <person name="Huang Z.M."/>
            <person name="Ba J.G."/>
            <person name="Yim A.K."/>
            <person name="Ouyang C.Y."/>
            <person name="Ngai S.M."/>
            <person name="Chan T.F."/>
            <person name="Leung E.L."/>
            <person name="Liu L."/>
            <person name="Liu Z.G."/>
            <person name="Tsui S.K."/>
        </authorList>
    </citation>
    <scope>NUCLEOTIDE SEQUENCE [LARGE SCALE GENOMIC DNA]</scope>
    <source>
        <strain evidence="1">Derp</strain>
    </source>
</reference>
<comment type="caution">
    <text evidence="1">The sequence shown here is derived from an EMBL/GenBank/DDBJ whole genome shotgun (WGS) entry which is preliminary data.</text>
</comment>
<dbReference type="EMBL" id="NJHN03000036">
    <property type="protein sequence ID" value="KAH9422561.1"/>
    <property type="molecule type" value="Genomic_DNA"/>
</dbReference>
<accession>A0ABQ8JJN9</accession>
<keyword evidence="2" id="KW-1185">Reference proteome</keyword>
<reference evidence="1 2" key="2">
    <citation type="journal article" date="2022" name="Mol. Biol. Evol.">
        <title>Comparative Genomics Reveals Insights into the Divergent Evolution of Astigmatic Mites and Household Pest Adaptations.</title>
        <authorList>
            <person name="Xiong Q."/>
            <person name="Wan A.T."/>
            <person name="Liu X."/>
            <person name="Fung C.S."/>
            <person name="Xiao X."/>
            <person name="Malainual N."/>
            <person name="Hou J."/>
            <person name="Wang L."/>
            <person name="Wang M."/>
            <person name="Yang K.Y."/>
            <person name="Cui Y."/>
            <person name="Leung E.L."/>
            <person name="Nong W."/>
            <person name="Shin S.K."/>
            <person name="Au S.W."/>
            <person name="Jeong K.Y."/>
            <person name="Chew F.T."/>
            <person name="Hui J.H."/>
            <person name="Leung T.F."/>
            <person name="Tungtrongchitr A."/>
            <person name="Zhong N."/>
            <person name="Liu Z."/>
            <person name="Tsui S.K."/>
        </authorList>
    </citation>
    <scope>NUCLEOTIDE SEQUENCE [LARGE SCALE GENOMIC DNA]</scope>
    <source>
        <strain evidence="1">Derp</strain>
    </source>
</reference>
<evidence type="ECO:0000313" key="2">
    <source>
        <dbReference type="Proteomes" id="UP000887458"/>
    </source>
</evidence>
<evidence type="ECO:0000313" key="1">
    <source>
        <dbReference type="EMBL" id="KAH9422561.1"/>
    </source>
</evidence>
<organism evidence="1 2">
    <name type="scientific">Dermatophagoides pteronyssinus</name>
    <name type="common">European house dust mite</name>
    <dbReference type="NCBI Taxonomy" id="6956"/>
    <lineage>
        <taxon>Eukaryota</taxon>
        <taxon>Metazoa</taxon>
        <taxon>Ecdysozoa</taxon>
        <taxon>Arthropoda</taxon>
        <taxon>Chelicerata</taxon>
        <taxon>Arachnida</taxon>
        <taxon>Acari</taxon>
        <taxon>Acariformes</taxon>
        <taxon>Sarcoptiformes</taxon>
        <taxon>Astigmata</taxon>
        <taxon>Psoroptidia</taxon>
        <taxon>Analgoidea</taxon>
        <taxon>Pyroglyphidae</taxon>
        <taxon>Dermatophagoidinae</taxon>
        <taxon>Dermatophagoides</taxon>
    </lineage>
</organism>